<keyword evidence="8" id="KW-0206">Cytoskeleton</keyword>
<evidence type="ECO:0000256" key="6">
    <source>
        <dbReference type="ARBA" id="ARBA00023054"/>
    </source>
</evidence>
<keyword evidence="7 9" id="KW-0505">Motor protein</keyword>
<dbReference type="SMART" id="SM00129">
    <property type="entry name" value="KISc"/>
    <property type="match status" value="1"/>
</dbReference>
<evidence type="ECO:0000256" key="10">
    <source>
        <dbReference type="RuleBase" id="RU000394"/>
    </source>
</evidence>
<keyword evidence="4 9" id="KW-0547">Nucleotide-binding</keyword>
<dbReference type="PANTHER" id="PTHR47117">
    <property type="entry name" value="STAR-RELATED LIPID TRANSFER PROTEIN 9"/>
    <property type="match status" value="1"/>
</dbReference>
<dbReference type="InterPro" id="IPR036961">
    <property type="entry name" value="Kinesin_motor_dom_sf"/>
</dbReference>
<evidence type="ECO:0000313" key="13">
    <source>
        <dbReference type="EMBL" id="NXV62553.1"/>
    </source>
</evidence>
<evidence type="ECO:0000259" key="12">
    <source>
        <dbReference type="PROSITE" id="PS50067"/>
    </source>
</evidence>
<feature type="compositionally biased region" description="Pro residues" evidence="11">
    <location>
        <begin position="866"/>
        <end position="882"/>
    </location>
</feature>
<dbReference type="AlphaFoldDB" id="A0A7L3VEW7"/>
<evidence type="ECO:0000313" key="14">
    <source>
        <dbReference type="Proteomes" id="UP000553862"/>
    </source>
</evidence>
<dbReference type="Pfam" id="PF16183">
    <property type="entry name" value="Kinesin_assoc"/>
    <property type="match status" value="2"/>
</dbReference>
<dbReference type="PROSITE" id="PS50067">
    <property type="entry name" value="KINESIN_MOTOR_2"/>
    <property type="match status" value="1"/>
</dbReference>
<gene>
    <name evidence="13" type="primary">Kif1c</name>
    <name evidence="13" type="ORF">MOLATE_R16648</name>
</gene>
<feature type="region of interest" description="Disordered" evidence="11">
    <location>
        <begin position="677"/>
        <end position="696"/>
    </location>
</feature>
<keyword evidence="2" id="KW-0963">Cytoplasm</keyword>
<feature type="region of interest" description="Disordered" evidence="11">
    <location>
        <begin position="400"/>
        <end position="446"/>
    </location>
</feature>
<dbReference type="InterPro" id="IPR008984">
    <property type="entry name" value="SMAD_FHA_dom_sf"/>
</dbReference>
<dbReference type="CDD" id="cd22728">
    <property type="entry name" value="FHA_KIF1C"/>
    <property type="match status" value="1"/>
</dbReference>
<feature type="domain" description="Kinesin motor" evidence="12">
    <location>
        <begin position="5"/>
        <end position="348"/>
    </location>
</feature>
<reference evidence="13 14" key="1">
    <citation type="submission" date="2019-09" db="EMBL/GenBank/DDBJ databases">
        <title>Bird 10,000 Genomes (B10K) Project - Family phase.</title>
        <authorList>
            <person name="Zhang G."/>
        </authorList>
    </citation>
    <scope>NUCLEOTIDE SEQUENCE [LARGE SCALE GENOMIC DNA]</scope>
    <source>
        <strain evidence="13">OUT-0049</strain>
        <tissue evidence="13">Muscle</tissue>
    </source>
</reference>
<name>A0A7L3VEW7_MOLAT</name>
<organism evidence="13 14">
    <name type="scientific">Molothrus ater</name>
    <name type="common">Brown-headed cowbird</name>
    <dbReference type="NCBI Taxonomy" id="84834"/>
    <lineage>
        <taxon>Eukaryota</taxon>
        <taxon>Metazoa</taxon>
        <taxon>Chordata</taxon>
        <taxon>Craniata</taxon>
        <taxon>Vertebrata</taxon>
        <taxon>Euteleostomi</taxon>
        <taxon>Archelosauria</taxon>
        <taxon>Archosauria</taxon>
        <taxon>Dinosauria</taxon>
        <taxon>Saurischia</taxon>
        <taxon>Theropoda</taxon>
        <taxon>Coelurosauria</taxon>
        <taxon>Aves</taxon>
        <taxon>Neognathae</taxon>
        <taxon>Neoaves</taxon>
        <taxon>Telluraves</taxon>
        <taxon>Australaves</taxon>
        <taxon>Passeriformes</taxon>
        <taxon>Passeroidea</taxon>
        <taxon>Icteridae</taxon>
        <taxon>Molothrus</taxon>
    </lineage>
</organism>
<dbReference type="InterPro" id="IPR019821">
    <property type="entry name" value="Kinesin_motor_CS"/>
</dbReference>
<dbReference type="FunFam" id="2.60.200.20:FF:000001">
    <property type="entry name" value="Kinesin family member 1B"/>
    <property type="match status" value="1"/>
</dbReference>
<feature type="compositionally biased region" description="Low complexity" evidence="11">
    <location>
        <begin position="744"/>
        <end position="770"/>
    </location>
</feature>
<feature type="non-terminal residue" evidence="13">
    <location>
        <position position="1"/>
    </location>
</feature>
<feature type="region of interest" description="Disordered" evidence="11">
    <location>
        <begin position="712"/>
        <end position="785"/>
    </location>
</feature>
<evidence type="ECO:0000256" key="11">
    <source>
        <dbReference type="SAM" id="MobiDB-lite"/>
    </source>
</evidence>
<dbReference type="GO" id="GO:0003777">
    <property type="term" value="F:microtubule motor activity"/>
    <property type="evidence" value="ECO:0007669"/>
    <property type="project" value="InterPro"/>
</dbReference>
<dbReference type="InterPro" id="IPR032405">
    <property type="entry name" value="Kinesin_assoc"/>
</dbReference>
<dbReference type="CDD" id="cd01365">
    <property type="entry name" value="KISc_KIF1A_KIF1B"/>
    <property type="match status" value="1"/>
</dbReference>
<evidence type="ECO:0000256" key="8">
    <source>
        <dbReference type="ARBA" id="ARBA00023212"/>
    </source>
</evidence>
<comment type="caution">
    <text evidence="13">The sequence shown here is derived from an EMBL/GenBank/DDBJ whole genome shotgun (WGS) entry which is preliminary data.</text>
</comment>
<proteinExistence type="inferred from homology"/>
<dbReference type="EMBL" id="VZUF01142789">
    <property type="protein sequence ID" value="NXV62553.1"/>
    <property type="molecule type" value="Genomic_DNA"/>
</dbReference>
<dbReference type="PROSITE" id="PS00411">
    <property type="entry name" value="KINESIN_MOTOR_1"/>
    <property type="match status" value="1"/>
</dbReference>
<dbReference type="PRINTS" id="PR00380">
    <property type="entry name" value="KINESINHEAVY"/>
</dbReference>
<dbReference type="Pfam" id="PF00225">
    <property type="entry name" value="Kinesin"/>
    <property type="match status" value="1"/>
</dbReference>
<evidence type="ECO:0000256" key="7">
    <source>
        <dbReference type="ARBA" id="ARBA00023175"/>
    </source>
</evidence>
<evidence type="ECO:0000256" key="4">
    <source>
        <dbReference type="ARBA" id="ARBA00022741"/>
    </source>
</evidence>
<dbReference type="Gene3D" id="3.40.850.10">
    <property type="entry name" value="Kinesin motor domain"/>
    <property type="match status" value="1"/>
</dbReference>
<dbReference type="SUPFAM" id="SSF49879">
    <property type="entry name" value="SMAD/FHA domain"/>
    <property type="match status" value="1"/>
</dbReference>
<feature type="region of interest" description="Disordered" evidence="11">
    <location>
        <begin position="844"/>
        <end position="891"/>
    </location>
</feature>
<feature type="non-terminal residue" evidence="13">
    <location>
        <position position="988"/>
    </location>
</feature>
<dbReference type="Gene3D" id="2.60.200.20">
    <property type="match status" value="1"/>
</dbReference>
<comment type="similarity">
    <text evidence="9 10">Belongs to the TRAFAC class myosin-kinesin ATPase superfamily. Kinesin family.</text>
</comment>
<dbReference type="GO" id="GO:0007018">
    <property type="term" value="P:microtubule-based movement"/>
    <property type="evidence" value="ECO:0007669"/>
    <property type="project" value="InterPro"/>
</dbReference>
<dbReference type="InterPro" id="IPR000253">
    <property type="entry name" value="FHA_dom"/>
</dbReference>
<dbReference type="InterPro" id="IPR027417">
    <property type="entry name" value="P-loop_NTPase"/>
</dbReference>
<dbReference type="Pfam" id="PF00498">
    <property type="entry name" value="FHA"/>
    <property type="match status" value="1"/>
</dbReference>
<evidence type="ECO:0000256" key="3">
    <source>
        <dbReference type="ARBA" id="ARBA00022701"/>
    </source>
</evidence>
<feature type="region of interest" description="Disordered" evidence="11">
    <location>
        <begin position="610"/>
        <end position="629"/>
    </location>
</feature>
<feature type="compositionally biased region" description="Basic and acidic residues" evidence="11">
    <location>
        <begin position="610"/>
        <end position="619"/>
    </location>
</feature>
<accession>A0A7L3VEW7</accession>
<keyword evidence="5 9" id="KW-0067">ATP-binding</keyword>
<keyword evidence="6" id="KW-0175">Coiled coil</keyword>
<evidence type="ECO:0000256" key="5">
    <source>
        <dbReference type="ARBA" id="ARBA00022840"/>
    </source>
</evidence>
<dbReference type="Proteomes" id="UP000553862">
    <property type="component" value="Unassembled WGS sequence"/>
</dbReference>
<keyword evidence="14" id="KW-1185">Reference proteome</keyword>
<dbReference type="PANTHER" id="PTHR47117:SF9">
    <property type="entry name" value="KINESIN-LIKE PROTEIN KIF1C ISOFORM X1"/>
    <property type="match status" value="1"/>
</dbReference>
<dbReference type="GO" id="GO:0005524">
    <property type="term" value="F:ATP binding"/>
    <property type="evidence" value="ECO:0007669"/>
    <property type="project" value="UniProtKB-UniRule"/>
</dbReference>
<dbReference type="InterPro" id="IPR001752">
    <property type="entry name" value="Kinesin_motor_dom"/>
</dbReference>
<keyword evidence="3 10" id="KW-0493">Microtubule</keyword>
<dbReference type="SMART" id="SM00240">
    <property type="entry name" value="FHA"/>
    <property type="match status" value="1"/>
</dbReference>
<dbReference type="SUPFAM" id="SSF52540">
    <property type="entry name" value="P-loop containing nucleoside triphosphate hydrolases"/>
    <property type="match status" value="1"/>
</dbReference>
<feature type="region of interest" description="Disordered" evidence="11">
    <location>
        <begin position="916"/>
        <end position="988"/>
    </location>
</feature>
<evidence type="ECO:0000256" key="1">
    <source>
        <dbReference type="ARBA" id="ARBA00004245"/>
    </source>
</evidence>
<evidence type="ECO:0000256" key="2">
    <source>
        <dbReference type="ARBA" id="ARBA00022490"/>
    </source>
</evidence>
<evidence type="ECO:0000256" key="9">
    <source>
        <dbReference type="PROSITE-ProRule" id="PRU00283"/>
    </source>
</evidence>
<dbReference type="FunFam" id="3.40.850.10:FF:000004">
    <property type="entry name" value="Kinesin-like protein isoform 2"/>
    <property type="match status" value="1"/>
</dbReference>
<feature type="compositionally biased region" description="Pro residues" evidence="11">
    <location>
        <begin position="683"/>
        <end position="696"/>
    </location>
</feature>
<comment type="subcellular location">
    <subcellularLocation>
        <location evidence="1">Cytoplasm</location>
        <location evidence="1">Cytoskeleton</location>
    </subcellularLocation>
</comment>
<sequence length="988" mass="108059">MAGASVKVAVRVRPFSARESSRQAKCVIQMQGNTTCITNPKLPKDGTKHFTFDYSYWSHTSEEDPNFASQRRVYQDIGEEMLAHAFEGYNVCILAYGQTGAGKSYTMMGRQEPGQRGIIPQLCEDLFARMAREGSPELSFSVEVSYLEIYCERVRDLLNPKSRGGLRVREHPLLGPYVQDLSRLAVASFADIADLMDSGNKARTVAATNMNETSSRSHAVFSIVFSQRRQDPLSELATEKVSRISLVDLAGSERADASGAKGIRLKEGANINKSLTTLGKVISALAEATSKKKKPEFIPYRDSVLTWLLKENLGGNSRTAMIAALSPADCSYEETLSTLRYADRTKQIRCHAVINEDPNARLIRELRQEVTRLRELLSAQGEGPGGSGGRRGLGFDLGVQEVAPPLTPTPHLPPGLTDPSLTSSPAPGTTPPTLNGDPGLEPPLGPTEAMERLQETEKIIAELNETWEEKLRRTEALRLEREALLAEMGVALREDGGTVGVFSPKKTPHLVNLNEDPLMSECLLYHIKDGVTRVGRVDVDIKLSGPSIQDQHCLFRSCPDPSGEAVVTLEPCEGAETYVNGKQVTEPVVLNSGNRLILGQNHVFRFTHPEQARRQRERGASPGPPPDWNLAQRELLEQQGIDMRLHRWARGPGALQGWARGPPGCALGGLTLRSLSPISHPISPQPPEAPACPEPPPCPGLGWRPLPVPSVPSVVPSVRSGPRRAGRREPLRVYQIPQRRRGTAPSPSSSSSSSSSPAPRVSTEPSLEPAPRLREEEEEKDEGGEQVSVVVFAGNVPVCQVSEVEGLRLHLDRLAGILSEVRRQNSAKDEQIRALRDRVGQMERVIPIPLDDADDADPPPRDPPRDPSPCRPQPRADPPSPPGAAAARLCRLMEQDPAFRRGRLRWLRQEQARLMAGGGPQPLLQPPRRPPRFQQDSKLRFPFKSNPQHRLAWGGGAGDAPQADNSPLPSLQPPPHSGRPRRGSLDGG</sequence>
<protein>
    <recommendedName>
        <fullName evidence="10">Kinesin-like protein</fullName>
    </recommendedName>
</protein>
<dbReference type="Gene3D" id="6.10.250.2520">
    <property type="match status" value="1"/>
</dbReference>
<feature type="compositionally biased region" description="Low complexity" evidence="11">
    <location>
        <begin position="414"/>
        <end position="433"/>
    </location>
</feature>
<feature type="binding site" evidence="9">
    <location>
        <begin position="97"/>
        <end position="104"/>
    </location>
    <ligand>
        <name>ATP</name>
        <dbReference type="ChEBI" id="CHEBI:30616"/>
    </ligand>
</feature>
<dbReference type="GO" id="GO:0008017">
    <property type="term" value="F:microtubule binding"/>
    <property type="evidence" value="ECO:0007669"/>
    <property type="project" value="InterPro"/>
</dbReference>
<dbReference type="GO" id="GO:0005874">
    <property type="term" value="C:microtubule"/>
    <property type="evidence" value="ECO:0007669"/>
    <property type="project" value="UniProtKB-KW"/>
</dbReference>